<evidence type="ECO:0000313" key="12">
    <source>
        <dbReference type="Proteomes" id="UP000321039"/>
    </source>
</evidence>
<keyword evidence="5 8" id="KW-0472">Membrane</keyword>
<feature type="domain" description="MacB-like periplasmic core" evidence="10">
    <location>
        <begin position="20"/>
        <end position="282"/>
    </location>
</feature>
<keyword evidence="2" id="KW-1003">Cell membrane</keyword>
<keyword evidence="3 8" id="KW-0812">Transmembrane</keyword>
<proteinExistence type="inferred from homology"/>
<organism evidence="11 12">
    <name type="scientific">Parahaliea maris</name>
    <dbReference type="NCBI Taxonomy" id="2716870"/>
    <lineage>
        <taxon>Bacteria</taxon>
        <taxon>Pseudomonadati</taxon>
        <taxon>Pseudomonadota</taxon>
        <taxon>Gammaproteobacteria</taxon>
        <taxon>Cellvibrionales</taxon>
        <taxon>Halieaceae</taxon>
        <taxon>Parahaliea</taxon>
    </lineage>
</organism>
<sequence>MLINLHTATRALRQNRLQAALTLCGMSIGVAMVVIVSGLGRGAQLQIESQIESAGPTLISVRSGNFSTAAVTGNGEQDSSGGEVSQGPVDPFGLQTDPISDAAPVTPVTVRKTRHRSPAWPLTQAEVDAIASQVEDVRSVAASVAGNVSLDEQPQLRIRVARVHGFQTDWEVMSGWKVLRGRMVTAQEHAAGTPVMLVSPAVAQRLWPDQDPLLQQLSFAGQDVAVVGVVDIEDESSSIVVPTVHVPMTLAQQLLDGQSFDEINVRSRSVATTSGVAQAIRRVLREQRQLADDTFDDFRVTTQSTSSMPSLGTDPRLSRAVHANLVELEKVSWEEMAASLRQAGRTFTLLLTGAAAVSLLVGGIGVMNIMLVSVVARTREIGLRLALGARMQDIMLQFIAEAVTLAVAGGCLGLVLGYLGLLVAQQSFHWAAVLEPAMVMAALVMAMLTGIVFGYGPARRAARLDPVVALKAE</sequence>
<reference evidence="11 12" key="1">
    <citation type="submission" date="2019-08" db="EMBL/GenBank/DDBJ databases">
        <title>Parahaliea maris sp. nov., isolated from the surface seawater.</title>
        <authorList>
            <person name="Liu Y."/>
        </authorList>
    </citation>
    <scope>NUCLEOTIDE SEQUENCE [LARGE SCALE GENOMIC DNA]</scope>
    <source>
        <strain evidence="11 12">HSLHS9</strain>
    </source>
</reference>
<comment type="caution">
    <text evidence="11">The sequence shown here is derived from an EMBL/GenBank/DDBJ whole genome shotgun (WGS) entry which is preliminary data.</text>
</comment>
<evidence type="ECO:0000256" key="5">
    <source>
        <dbReference type="ARBA" id="ARBA00023136"/>
    </source>
</evidence>
<evidence type="ECO:0000259" key="9">
    <source>
        <dbReference type="Pfam" id="PF02687"/>
    </source>
</evidence>
<dbReference type="GO" id="GO:0022857">
    <property type="term" value="F:transmembrane transporter activity"/>
    <property type="evidence" value="ECO:0007669"/>
    <property type="project" value="TreeGrafter"/>
</dbReference>
<dbReference type="InterPro" id="IPR025857">
    <property type="entry name" value="MacB_PCD"/>
</dbReference>
<evidence type="ECO:0000256" key="4">
    <source>
        <dbReference type="ARBA" id="ARBA00022989"/>
    </source>
</evidence>
<dbReference type="PANTHER" id="PTHR30572:SF4">
    <property type="entry name" value="ABC TRANSPORTER PERMEASE YTRF"/>
    <property type="match status" value="1"/>
</dbReference>
<name>A0A5C8ZUC3_9GAMM</name>
<evidence type="ECO:0000256" key="6">
    <source>
        <dbReference type="ARBA" id="ARBA00038076"/>
    </source>
</evidence>
<feature type="region of interest" description="Disordered" evidence="7">
    <location>
        <begin position="69"/>
        <end position="101"/>
    </location>
</feature>
<comment type="subcellular location">
    <subcellularLocation>
        <location evidence="1">Cell membrane</location>
        <topology evidence="1">Multi-pass membrane protein</topology>
    </subcellularLocation>
</comment>
<evidence type="ECO:0000256" key="7">
    <source>
        <dbReference type="SAM" id="MobiDB-lite"/>
    </source>
</evidence>
<accession>A0A5C8ZUC3</accession>
<protein>
    <submittedName>
        <fullName evidence="11">FtsX-like permease family protein</fullName>
    </submittedName>
</protein>
<evidence type="ECO:0000259" key="10">
    <source>
        <dbReference type="Pfam" id="PF12704"/>
    </source>
</evidence>
<comment type="similarity">
    <text evidence="6">Belongs to the ABC-4 integral membrane protein family.</text>
</comment>
<evidence type="ECO:0000256" key="2">
    <source>
        <dbReference type="ARBA" id="ARBA00022475"/>
    </source>
</evidence>
<dbReference type="Pfam" id="PF02687">
    <property type="entry name" value="FtsX"/>
    <property type="match status" value="1"/>
</dbReference>
<dbReference type="Proteomes" id="UP000321039">
    <property type="component" value="Unassembled WGS sequence"/>
</dbReference>
<evidence type="ECO:0000256" key="8">
    <source>
        <dbReference type="SAM" id="Phobius"/>
    </source>
</evidence>
<dbReference type="Pfam" id="PF12704">
    <property type="entry name" value="MacB_PCD"/>
    <property type="match status" value="1"/>
</dbReference>
<dbReference type="GO" id="GO:0005886">
    <property type="term" value="C:plasma membrane"/>
    <property type="evidence" value="ECO:0007669"/>
    <property type="project" value="UniProtKB-SubCell"/>
</dbReference>
<feature type="transmembrane region" description="Helical" evidence="8">
    <location>
        <begin position="349"/>
        <end position="377"/>
    </location>
</feature>
<feature type="transmembrane region" description="Helical" evidence="8">
    <location>
        <begin position="20"/>
        <end position="40"/>
    </location>
</feature>
<keyword evidence="4 8" id="KW-1133">Transmembrane helix</keyword>
<dbReference type="RefSeq" id="WP_148069295.1">
    <property type="nucleotide sequence ID" value="NZ_VRZA01000005.1"/>
</dbReference>
<evidence type="ECO:0000256" key="1">
    <source>
        <dbReference type="ARBA" id="ARBA00004651"/>
    </source>
</evidence>
<evidence type="ECO:0000256" key="3">
    <source>
        <dbReference type="ARBA" id="ARBA00022692"/>
    </source>
</evidence>
<evidence type="ECO:0000313" key="11">
    <source>
        <dbReference type="EMBL" id="TXS92056.1"/>
    </source>
</evidence>
<dbReference type="EMBL" id="VRZA01000005">
    <property type="protein sequence ID" value="TXS92056.1"/>
    <property type="molecule type" value="Genomic_DNA"/>
</dbReference>
<dbReference type="PANTHER" id="PTHR30572">
    <property type="entry name" value="MEMBRANE COMPONENT OF TRANSPORTER-RELATED"/>
    <property type="match status" value="1"/>
</dbReference>
<dbReference type="InterPro" id="IPR003838">
    <property type="entry name" value="ABC3_permease_C"/>
</dbReference>
<feature type="transmembrane region" description="Helical" evidence="8">
    <location>
        <begin position="436"/>
        <end position="455"/>
    </location>
</feature>
<feature type="compositionally biased region" description="Polar residues" evidence="7">
    <location>
        <begin position="69"/>
        <end position="83"/>
    </location>
</feature>
<keyword evidence="12" id="KW-1185">Reference proteome</keyword>
<dbReference type="AlphaFoldDB" id="A0A5C8ZUC3"/>
<feature type="transmembrane region" description="Helical" evidence="8">
    <location>
        <begin position="398"/>
        <end position="424"/>
    </location>
</feature>
<feature type="domain" description="ABC3 transporter permease C-terminal" evidence="9">
    <location>
        <begin position="354"/>
        <end position="466"/>
    </location>
</feature>
<gene>
    <name evidence="11" type="ORF">FV139_15130</name>
</gene>
<dbReference type="InterPro" id="IPR050250">
    <property type="entry name" value="Macrolide_Exporter_MacB"/>
</dbReference>